<evidence type="ECO:0000259" key="1">
    <source>
        <dbReference type="Pfam" id="PF04480"/>
    </source>
</evidence>
<protein>
    <submittedName>
        <fullName evidence="2">DUF559 domain-containing protein</fullName>
    </submittedName>
</protein>
<dbReference type="Proteomes" id="UP000594681">
    <property type="component" value="Chromosome"/>
</dbReference>
<dbReference type="KEGG" id="cliz:G7Y31_10565"/>
<dbReference type="InterPro" id="IPR007569">
    <property type="entry name" value="DUF559"/>
</dbReference>
<keyword evidence="3" id="KW-1185">Reference proteome</keyword>
<dbReference type="Pfam" id="PF04480">
    <property type="entry name" value="DUF559"/>
    <property type="match status" value="1"/>
</dbReference>
<dbReference type="Gene3D" id="3.40.960.10">
    <property type="entry name" value="VSR Endonuclease"/>
    <property type="match status" value="1"/>
</dbReference>
<reference evidence="2 3" key="1">
    <citation type="submission" date="2020-11" db="EMBL/GenBank/DDBJ databases">
        <title>Corynebacterium sp. ZJ-599.</title>
        <authorList>
            <person name="Zhou J."/>
        </authorList>
    </citation>
    <scope>NUCLEOTIDE SEQUENCE [LARGE SCALE GENOMIC DNA]</scope>
    <source>
        <strain evidence="2 3">ZJ-599</strain>
    </source>
</reference>
<dbReference type="AlphaFoldDB" id="A0A7T0KDR9"/>
<dbReference type="SUPFAM" id="SSF52980">
    <property type="entry name" value="Restriction endonuclease-like"/>
    <property type="match status" value="1"/>
</dbReference>
<evidence type="ECO:0000313" key="3">
    <source>
        <dbReference type="Proteomes" id="UP000594681"/>
    </source>
</evidence>
<gene>
    <name evidence="2" type="ORF">G7Y31_10565</name>
</gene>
<dbReference type="RefSeq" id="WP_165007283.1">
    <property type="nucleotide sequence ID" value="NZ_CP064954.1"/>
</dbReference>
<feature type="domain" description="DUF559" evidence="1">
    <location>
        <begin position="37"/>
        <end position="117"/>
    </location>
</feature>
<name>A0A7T0KDR9_9CORY</name>
<accession>A0A7T0KDR9</accession>
<organism evidence="2 3">
    <name type="scientific">Corynebacterium lizhenjunii</name>
    <dbReference type="NCBI Taxonomy" id="2709394"/>
    <lineage>
        <taxon>Bacteria</taxon>
        <taxon>Bacillati</taxon>
        <taxon>Actinomycetota</taxon>
        <taxon>Actinomycetes</taxon>
        <taxon>Mycobacteriales</taxon>
        <taxon>Corynebacteriaceae</taxon>
        <taxon>Corynebacterium</taxon>
    </lineage>
</organism>
<evidence type="ECO:0000313" key="2">
    <source>
        <dbReference type="EMBL" id="QPK78938.1"/>
    </source>
</evidence>
<sequence>MRNVKGRGEVRRVLKLATGLSESPYEALAYALLHYEGISARQQVNVLEGIRVDLLVGKSVVVEIDGEVKYSNSWDGRSADEMIRDERRREVRLQNAGYRVLRFSPGELFQRPVEFVQTVRRWM</sequence>
<dbReference type="InterPro" id="IPR011335">
    <property type="entry name" value="Restrct_endonuc-II-like"/>
</dbReference>
<proteinExistence type="predicted"/>
<dbReference type="EMBL" id="CP064954">
    <property type="protein sequence ID" value="QPK78938.1"/>
    <property type="molecule type" value="Genomic_DNA"/>
</dbReference>